<feature type="region of interest" description="Disordered" evidence="1">
    <location>
        <begin position="83"/>
        <end position="105"/>
    </location>
</feature>
<evidence type="ECO:0000256" key="1">
    <source>
        <dbReference type="SAM" id="MobiDB-lite"/>
    </source>
</evidence>
<evidence type="ECO:0000313" key="2">
    <source>
        <dbReference type="EMBL" id="ORX45472.1"/>
    </source>
</evidence>
<proteinExistence type="predicted"/>
<name>A0A1X2G6D5_9FUNG</name>
<keyword evidence="3" id="KW-1185">Reference proteome</keyword>
<dbReference type="EMBL" id="MCGT01000042">
    <property type="protein sequence ID" value="ORX45472.1"/>
    <property type="molecule type" value="Genomic_DNA"/>
</dbReference>
<gene>
    <name evidence="2" type="ORF">DM01DRAFT_1171055</name>
</gene>
<feature type="compositionally biased region" description="Polar residues" evidence="1">
    <location>
        <begin position="83"/>
        <end position="95"/>
    </location>
</feature>
<comment type="caution">
    <text evidence="2">The sequence shown here is derived from an EMBL/GenBank/DDBJ whole genome shotgun (WGS) entry which is preliminary data.</text>
</comment>
<reference evidence="2 3" key="1">
    <citation type="submission" date="2016-07" db="EMBL/GenBank/DDBJ databases">
        <title>Pervasive Adenine N6-methylation of Active Genes in Fungi.</title>
        <authorList>
            <consortium name="DOE Joint Genome Institute"/>
            <person name="Mondo S.J."/>
            <person name="Dannebaum R.O."/>
            <person name="Kuo R.C."/>
            <person name="Labutti K."/>
            <person name="Haridas S."/>
            <person name="Kuo A."/>
            <person name="Salamov A."/>
            <person name="Ahrendt S.R."/>
            <person name="Lipzen A."/>
            <person name="Sullivan W."/>
            <person name="Andreopoulos W.B."/>
            <person name="Clum A."/>
            <person name="Lindquist E."/>
            <person name="Daum C."/>
            <person name="Ramamoorthy G.K."/>
            <person name="Gryganskyi A."/>
            <person name="Culley D."/>
            <person name="Magnuson J.K."/>
            <person name="James T.Y."/>
            <person name="O'Malley M.A."/>
            <person name="Stajich J.E."/>
            <person name="Spatafora J.W."/>
            <person name="Visel A."/>
            <person name="Grigoriev I.V."/>
        </authorList>
    </citation>
    <scope>NUCLEOTIDE SEQUENCE [LARGE SCALE GENOMIC DNA]</scope>
    <source>
        <strain evidence="2 3">NRRL 3301</strain>
    </source>
</reference>
<dbReference type="AlphaFoldDB" id="A0A1X2G6D5"/>
<accession>A0A1X2G6D5</accession>
<protein>
    <submittedName>
        <fullName evidence="2">Uncharacterized protein</fullName>
    </submittedName>
</protein>
<dbReference type="Proteomes" id="UP000242146">
    <property type="component" value="Unassembled WGS sequence"/>
</dbReference>
<sequence>MQNIISVILQSRTAGCQQRQLSDLVGIGQACVSDTLTKLELFGIINKGGYLCTHVRYDPYQLYIPPDETETSAAVARRAQMTKPNNTASHKTFQSPSPPDQDALDHQDLDDIVVDPDDCMSMTPDQDIVSTSADAPLMAVGSLTPDPATFYLLRSLHRRVQHLEEKLDRYQARHNR</sequence>
<evidence type="ECO:0000313" key="3">
    <source>
        <dbReference type="Proteomes" id="UP000242146"/>
    </source>
</evidence>
<organism evidence="2 3">
    <name type="scientific">Hesseltinella vesiculosa</name>
    <dbReference type="NCBI Taxonomy" id="101127"/>
    <lineage>
        <taxon>Eukaryota</taxon>
        <taxon>Fungi</taxon>
        <taxon>Fungi incertae sedis</taxon>
        <taxon>Mucoromycota</taxon>
        <taxon>Mucoromycotina</taxon>
        <taxon>Mucoromycetes</taxon>
        <taxon>Mucorales</taxon>
        <taxon>Cunninghamellaceae</taxon>
        <taxon>Hesseltinella</taxon>
    </lineage>
</organism>